<comment type="subcellular location">
    <subcellularLocation>
        <location evidence="2 8">Cytoplasm</location>
    </subcellularLocation>
</comment>
<feature type="compositionally biased region" description="Basic residues" evidence="9">
    <location>
        <begin position="809"/>
        <end position="828"/>
    </location>
</feature>
<evidence type="ECO:0000256" key="3">
    <source>
        <dbReference type="ARBA" id="ARBA00022490"/>
    </source>
</evidence>
<dbReference type="Gene3D" id="2.40.50.140">
    <property type="entry name" value="Nucleic acid-binding proteins"/>
    <property type="match status" value="2"/>
</dbReference>
<dbReference type="InterPro" id="IPR011129">
    <property type="entry name" value="CSD"/>
</dbReference>
<dbReference type="AlphaFoldDB" id="A0A368LFW5"/>
<dbReference type="Pfam" id="PF00575">
    <property type="entry name" value="S1"/>
    <property type="match status" value="1"/>
</dbReference>
<feature type="domain" description="S1 motif" evidence="10">
    <location>
        <begin position="652"/>
        <end position="733"/>
    </location>
</feature>
<reference evidence="11 12" key="1">
    <citation type="journal article" date="2017" name="Elife">
        <title>Extensive horizontal gene transfer in cheese-associated bacteria.</title>
        <authorList>
            <person name="Bonham K.S."/>
            <person name="Wolfe B.E."/>
            <person name="Dutton R.J."/>
        </authorList>
    </citation>
    <scope>NUCLEOTIDE SEQUENCE [LARGE SCALE GENOMIC DNA]</scope>
    <source>
        <strain evidence="11 12">JB196</strain>
    </source>
</reference>
<dbReference type="Proteomes" id="UP000252479">
    <property type="component" value="Unassembled WGS sequence"/>
</dbReference>
<accession>A0A368LFW5</accession>
<sequence>MSENTHIDPFADRESQNYENPIPSREFILEFLKAANVPMNRNDLFEALNLKGEDEYEGLRRRLRAMERDGELIFTRRQCYALPEKIDLIKGTVIGHRDGFGWVRPEGSVGKDNDVLLPHHQMRTVIHGDYVLVQPNGEDKRGRKEGRLVRILEARKTNLVGRFFLEDGHAFVVPDDSRISQDILIPDEFREGARMGNVVVVELTSRATRSRGMMGKIVEVLGENMAPGMEIQIAIHTHQIPDQWPVAVEKQVEHLGEEVPEEAKEGRVDLRDLPLVTIDGEDARDFDDAVYCQAKKGGGWRLWVAIADVSYYVRPNTALDKEAINRGNSVYFPSQVVPMLPEVLSNGLCSLNPQVDRLCMVCEMTISASGKLSSYKHYEAVMNSHARLTYNKVSDILEGNEELRERYHALVPDLQELHNMYQVLKVARENRGAIEFESTETKFIFNELRKIERIEPVVRNDAHKIIEECMILANIASASFVEKAKEPALYRVHDTPGEERLTGFRDFLGELGLNLTGGFTPTPTDYADLIKAIGERPDKELIQTMLLRSMKQAVYNADNAGHFGLALQRYAHFTSPIRRYPDLLLHRAIKYLIAKNEGINTDRSTPTGGYHYTFDEMDFYGEQCSMTERRADDATRDVSDWLKCEYMQDHVGEELDGVIANVTGFGFFVRLSELHIDGLVHISSLANDYYQFDPLGQRLVGESSGLIYRLGDTVKVKVLAVNLDDRQIDFEVVGTERQPRGKGKTAKKRATNADKKASTQKKQTVKANQPGQKAKPLVEPTKRPDGSSEKPKKKKARKPKGASAGKPGTKPKRSKPSASKRAKMKQSS</sequence>
<keyword evidence="6 8" id="KW-0269">Exonuclease</keyword>
<dbReference type="GO" id="GO:0003723">
    <property type="term" value="F:RNA binding"/>
    <property type="evidence" value="ECO:0007669"/>
    <property type="project" value="UniProtKB-UniRule"/>
</dbReference>
<dbReference type="InterPro" id="IPR012340">
    <property type="entry name" value="NA-bd_OB-fold"/>
</dbReference>
<evidence type="ECO:0000259" key="10">
    <source>
        <dbReference type="PROSITE" id="PS50126"/>
    </source>
</evidence>
<comment type="caution">
    <text evidence="11">The sequence shown here is derived from an EMBL/GenBank/DDBJ whole genome shotgun (WGS) entry which is preliminary data.</text>
</comment>
<dbReference type="FunFam" id="2.40.50.140:FF:000124">
    <property type="entry name" value="Ribonuclease R"/>
    <property type="match status" value="1"/>
</dbReference>
<dbReference type="Pfam" id="PF17876">
    <property type="entry name" value="CSD2"/>
    <property type="match status" value="1"/>
</dbReference>
<comment type="catalytic activity">
    <reaction evidence="1 8">
        <text>Exonucleolytic cleavage in the 3'- to 5'-direction to yield nucleoside 5'-phosphates.</text>
        <dbReference type="EC" id="3.1.13.1"/>
    </reaction>
</comment>
<keyword evidence="5 8" id="KW-0378">Hydrolase</keyword>
<name>A0A368LFW5_9VIBR</name>
<evidence type="ECO:0000313" key="12">
    <source>
        <dbReference type="Proteomes" id="UP000252479"/>
    </source>
</evidence>
<dbReference type="PANTHER" id="PTHR23355">
    <property type="entry name" value="RIBONUCLEASE"/>
    <property type="match status" value="1"/>
</dbReference>
<dbReference type="Pfam" id="PF08206">
    <property type="entry name" value="OB_RNB"/>
    <property type="match status" value="1"/>
</dbReference>
<dbReference type="FunFam" id="2.40.50.140:FF:000161">
    <property type="entry name" value="Ribonuclease R"/>
    <property type="match status" value="1"/>
</dbReference>
<comment type="function">
    <text evidence="8">3'-5' exoribonuclease that releases 5'-nucleoside monophosphates and is involved in maturation of structured RNAs.</text>
</comment>
<feature type="compositionally biased region" description="Basic residues" evidence="9">
    <location>
        <begin position="791"/>
        <end position="800"/>
    </location>
</feature>
<dbReference type="GO" id="GO:0005829">
    <property type="term" value="C:cytosol"/>
    <property type="evidence" value="ECO:0007669"/>
    <property type="project" value="UniProtKB-ARBA"/>
</dbReference>
<evidence type="ECO:0000256" key="2">
    <source>
        <dbReference type="ARBA" id="ARBA00004496"/>
    </source>
</evidence>
<keyword evidence="4 8" id="KW-0540">Nuclease</keyword>
<feature type="compositionally biased region" description="Basic residues" evidence="9">
    <location>
        <begin position="740"/>
        <end position="750"/>
    </location>
</feature>
<evidence type="ECO:0000256" key="6">
    <source>
        <dbReference type="ARBA" id="ARBA00022839"/>
    </source>
</evidence>
<dbReference type="Pfam" id="PF00773">
    <property type="entry name" value="RNB"/>
    <property type="match status" value="1"/>
</dbReference>
<feature type="compositionally biased region" description="Polar residues" evidence="9">
    <location>
        <begin position="760"/>
        <end position="771"/>
    </location>
</feature>
<evidence type="ECO:0000256" key="5">
    <source>
        <dbReference type="ARBA" id="ARBA00022801"/>
    </source>
</evidence>
<dbReference type="GeneID" id="303190826"/>
<dbReference type="InterPro" id="IPR013668">
    <property type="entry name" value="RNase_R_HTH_12"/>
</dbReference>
<dbReference type="CDD" id="cd04471">
    <property type="entry name" value="S1_RNase_R"/>
    <property type="match status" value="1"/>
</dbReference>
<dbReference type="InterPro" id="IPR001900">
    <property type="entry name" value="RNase_II/R"/>
</dbReference>
<feature type="region of interest" description="Disordered" evidence="9">
    <location>
        <begin position="734"/>
        <end position="828"/>
    </location>
</feature>
<keyword evidence="7 8" id="KW-0694">RNA-binding</keyword>
<dbReference type="InterPro" id="IPR040476">
    <property type="entry name" value="CSD2"/>
</dbReference>
<dbReference type="NCBIfam" id="NF008648">
    <property type="entry name" value="PRK11642.1"/>
    <property type="match status" value="1"/>
</dbReference>
<dbReference type="EC" id="3.1.13.1" evidence="8"/>
<dbReference type="SMART" id="SM00316">
    <property type="entry name" value="S1"/>
    <property type="match status" value="1"/>
</dbReference>
<dbReference type="HAMAP" id="MF_01895">
    <property type="entry name" value="RNase_R"/>
    <property type="match status" value="1"/>
</dbReference>
<evidence type="ECO:0000256" key="7">
    <source>
        <dbReference type="ARBA" id="ARBA00022884"/>
    </source>
</evidence>
<dbReference type="GO" id="GO:0006402">
    <property type="term" value="P:mRNA catabolic process"/>
    <property type="evidence" value="ECO:0007669"/>
    <property type="project" value="TreeGrafter"/>
</dbReference>
<keyword evidence="12" id="KW-1185">Reference proteome</keyword>
<dbReference type="EMBL" id="QPGL01000005">
    <property type="protein sequence ID" value="RCS68391.1"/>
    <property type="molecule type" value="Genomic_DNA"/>
</dbReference>
<comment type="similarity">
    <text evidence="8">Belongs to the RNR ribonuclease family. RNase R subfamily.</text>
</comment>
<organism evidence="11 12">
    <name type="scientific">Vibrio casei</name>
    <dbReference type="NCBI Taxonomy" id="673372"/>
    <lineage>
        <taxon>Bacteria</taxon>
        <taxon>Pseudomonadati</taxon>
        <taxon>Pseudomonadota</taxon>
        <taxon>Gammaproteobacteria</taxon>
        <taxon>Vibrionales</taxon>
        <taxon>Vibrionaceae</taxon>
        <taxon>Vibrio</taxon>
    </lineage>
</organism>
<dbReference type="InterPro" id="IPR003029">
    <property type="entry name" value="S1_domain"/>
</dbReference>
<dbReference type="PROSITE" id="PS01175">
    <property type="entry name" value="RIBONUCLEASE_II"/>
    <property type="match status" value="1"/>
</dbReference>
<evidence type="ECO:0000256" key="4">
    <source>
        <dbReference type="ARBA" id="ARBA00022722"/>
    </source>
</evidence>
<dbReference type="InterPro" id="IPR022966">
    <property type="entry name" value="RNase_II/R_CS"/>
</dbReference>
<dbReference type="InterPro" id="IPR013223">
    <property type="entry name" value="RNase_B_OB_dom"/>
</dbReference>
<dbReference type="PANTHER" id="PTHR23355:SF9">
    <property type="entry name" value="DIS3-LIKE EXONUCLEASE 2"/>
    <property type="match status" value="1"/>
</dbReference>
<dbReference type="InterPro" id="IPR011805">
    <property type="entry name" value="RNase_R"/>
</dbReference>
<dbReference type="GO" id="GO:0008859">
    <property type="term" value="F:exoribonuclease II activity"/>
    <property type="evidence" value="ECO:0007669"/>
    <property type="project" value="UniProtKB-UniRule"/>
</dbReference>
<dbReference type="NCBIfam" id="TIGR02063">
    <property type="entry name" value="RNase_R"/>
    <property type="match status" value="1"/>
</dbReference>
<feature type="compositionally biased region" description="Basic and acidic residues" evidence="9">
    <location>
        <begin position="780"/>
        <end position="790"/>
    </location>
</feature>
<evidence type="ECO:0000256" key="1">
    <source>
        <dbReference type="ARBA" id="ARBA00001849"/>
    </source>
</evidence>
<keyword evidence="3 8" id="KW-0963">Cytoplasm</keyword>
<evidence type="ECO:0000256" key="9">
    <source>
        <dbReference type="SAM" id="MobiDB-lite"/>
    </source>
</evidence>
<dbReference type="SUPFAM" id="SSF50249">
    <property type="entry name" value="Nucleic acid-binding proteins"/>
    <property type="match status" value="4"/>
</dbReference>
<proteinExistence type="inferred from homology"/>
<gene>
    <name evidence="8" type="primary">rnr</name>
    <name evidence="11" type="ORF">CIK83_18050</name>
</gene>
<protein>
    <recommendedName>
        <fullName evidence="8">Ribonuclease R</fullName>
        <shortName evidence="8">RNase R</shortName>
        <ecNumber evidence="8">3.1.13.1</ecNumber>
    </recommendedName>
</protein>
<dbReference type="Pfam" id="PF08461">
    <property type="entry name" value="WHD_RNase_R"/>
    <property type="match status" value="1"/>
</dbReference>
<dbReference type="NCBIfam" id="TIGR00358">
    <property type="entry name" value="3_prime_RNase"/>
    <property type="match status" value="1"/>
</dbReference>
<dbReference type="SMART" id="SM00955">
    <property type="entry name" value="RNB"/>
    <property type="match status" value="1"/>
</dbReference>
<evidence type="ECO:0000256" key="8">
    <source>
        <dbReference type="HAMAP-Rule" id="MF_01895"/>
    </source>
</evidence>
<evidence type="ECO:0000313" key="11">
    <source>
        <dbReference type="EMBL" id="RCS68391.1"/>
    </source>
</evidence>
<dbReference type="InterPro" id="IPR004476">
    <property type="entry name" value="RNase_II/RNase_R"/>
</dbReference>
<dbReference type="PROSITE" id="PS50126">
    <property type="entry name" value="S1"/>
    <property type="match status" value="1"/>
</dbReference>
<dbReference type="RefSeq" id="WP_086962918.1">
    <property type="nucleotide sequence ID" value="NZ_FUKS01000048.1"/>
</dbReference>
<dbReference type="SMART" id="SM00357">
    <property type="entry name" value="CSP"/>
    <property type="match status" value="1"/>
</dbReference>
<dbReference type="InterPro" id="IPR050180">
    <property type="entry name" value="RNR_Ribonuclease"/>
</dbReference>